<evidence type="ECO:0000256" key="1">
    <source>
        <dbReference type="ARBA" id="ARBA00023002"/>
    </source>
</evidence>
<dbReference type="Proteomes" id="UP000824049">
    <property type="component" value="Unassembled WGS sequence"/>
</dbReference>
<dbReference type="InterPro" id="IPR036188">
    <property type="entry name" value="FAD/NAD-bd_sf"/>
</dbReference>
<gene>
    <name evidence="2" type="ORF">H9968_07935</name>
</gene>
<dbReference type="GO" id="GO:0016491">
    <property type="term" value="F:oxidoreductase activity"/>
    <property type="evidence" value="ECO:0007669"/>
    <property type="project" value="UniProtKB-KW"/>
</dbReference>
<dbReference type="PANTHER" id="PTHR42949">
    <property type="entry name" value="ANAEROBIC GLYCEROL-3-PHOSPHATE DEHYDROGENASE SUBUNIT B"/>
    <property type="match status" value="1"/>
</dbReference>
<evidence type="ECO:0000313" key="2">
    <source>
        <dbReference type="EMBL" id="HIZ39838.1"/>
    </source>
</evidence>
<dbReference type="InterPro" id="IPR051691">
    <property type="entry name" value="Metab_Enz_Cyan_OpOx_G3PDH"/>
</dbReference>
<proteinExistence type="predicted"/>
<sequence length="46" mass="4724">MKPYDVIIVGGGPAGLAAAISAKKEGIDSILIIERDNQLGGILNQC</sequence>
<feature type="non-terminal residue" evidence="2">
    <location>
        <position position="46"/>
    </location>
</feature>
<protein>
    <submittedName>
        <fullName evidence="2">FAD-dependent oxidoreductase</fullName>
    </submittedName>
</protein>
<dbReference type="PANTHER" id="PTHR42949:SF3">
    <property type="entry name" value="ANAEROBIC GLYCEROL-3-PHOSPHATE DEHYDROGENASE SUBUNIT B"/>
    <property type="match status" value="1"/>
</dbReference>
<evidence type="ECO:0000313" key="3">
    <source>
        <dbReference type="Proteomes" id="UP000824049"/>
    </source>
</evidence>
<keyword evidence="1" id="KW-0560">Oxidoreductase</keyword>
<dbReference type="EMBL" id="DXBR01000070">
    <property type="protein sequence ID" value="HIZ39838.1"/>
    <property type="molecule type" value="Genomic_DNA"/>
</dbReference>
<organism evidence="2 3">
    <name type="scientific">Candidatus Anaerobutyricum stercoris</name>
    <dbReference type="NCBI Taxonomy" id="2838457"/>
    <lineage>
        <taxon>Bacteria</taxon>
        <taxon>Bacillati</taxon>
        <taxon>Bacillota</taxon>
        <taxon>Clostridia</taxon>
        <taxon>Lachnospirales</taxon>
        <taxon>Lachnospiraceae</taxon>
        <taxon>Anaerobutyricum</taxon>
    </lineage>
</organism>
<dbReference type="AlphaFoldDB" id="A0A9D2ELD4"/>
<name>A0A9D2ELD4_9FIRM</name>
<dbReference type="Pfam" id="PF12831">
    <property type="entry name" value="FAD_oxidored"/>
    <property type="match status" value="1"/>
</dbReference>
<reference evidence="2" key="2">
    <citation type="submission" date="2021-04" db="EMBL/GenBank/DDBJ databases">
        <authorList>
            <person name="Gilroy R."/>
        </authorList>
    </citation>
    <scope>NUCLEOTIDE SEQUENCE</scope>
    <source>
        <strain evidence="2">CHK179-28034</strain>
    </source>
</reference>
<dbReference type="SUPFAM" id="SSF51905">
    <property type="entry name" value="FAD/NAD(P)-binding domain"/>
    <property type="match status" value="1"/>
</dbReference>
<reference evidence="2" key="1">
    <citation type="journal article" date="2021" name="PeerJ">
        <title>Extensive microbial diversity within the chicken gut microbiome revealed by metagenomics and culture.</title>
        <authorList>
            <person name="Gilroy R."/>
            <person name="Ravi A."/>
            <person name="Getino M."/>
            <person name="Pursley I."/>
            <person name="Horton D.L."/>
            <person name="Alikhan N.F."/>
            <person name="Baker D."/>
            <person name="Gharbi K."/>
            <person name="Hall N."/>
            <person name="Watson M."/>
            <person name="Adriaenssens E.M."/>
            <person name="Foster-Nyarko E."/>
            <person name="Jarju S."/>
            <person name="Secka A."/>
            <person name="Antonio M."/>
            <person name="Oren A."/>
            <person name="Chaudhuri R.R."/>
            <person name="La Ragione R."/>
            <person name="Hildebrand F."/>
            <person name="Pallen M.J."/>
        </authorList>
    </citation>
    <scope>NUCLEOTIDE SEQUENCE</scope>
    <source>
        <strain evidence="2">CHK179-28034</strain>
    </source>
</reference>
<dbReference type="PRINTS" id="PR00419">
    <property type="entry name" value="ADXRDTASE"/>
</dbReference>
<dbReference type="Gene3D" id="3.50.50.60">
    <property type="entry name" value="FAD/NAD(P)-binding domain"/>
    <property type="match status" value="1"/>
</dbReference>
<comment type="caution">
    <text evidence="2">The sequence shown here is derived from an EMBL/GenBank/DDBJ whole genome shotgun (WGS) entry which is preliminary data.</text>
</comment>
<accession>A0A9D2ELD4</accession>